<name>A0A0C2CZG8_9BILA</name>
<dbReference type="AlphaFoldDB" id="A0A0C2CZG8"/>
<feature type="region of interest" description="Disordered" evidence="1">
    <location>
        <begin position="1"/>
        <end position="44"/>
    </location>
</feature>
<feature type="region of interest" description="Disordered" evidence="1">
    <location>
        <begin position="280"/>
        <end position="356"/>
    </location>
</feature>
<dbReference type="EMBL" id="KN729300">
    <property type="protein sequence ID" value="KIH62448.1"/>
    <property type="molecule type" value="Genomic_DNA"/>
</dbReference>
<feature type="compositionally biased region" description="Polar residues" evidence="1">
    <location>
        <begin position="322"/>
        <end position="348"/>
    </location>
</feature>
<accession>A0A0C2CZG8</accession>
<feature type="compositionally biased region" description="Polar residues" evidence="1">
    <location>
        <begin position="139"/>
        <end position="151"/>
    </location>
</feature>
<evidence type="ECO:0000313" key="2">
    <source>
        <dbReference type="EMBL" id="KIH62448.1"/>
    </source>
</evidence>
<evidence type="ECO:0000256" key="1">
    <source>
        <dbReference type="SAM" id="MobiDB-lite"/>
    </source>
</evidence>
<sequence>MAAVAPVPKQFTKHSRPRHSDEPLSDSGGEEPRKIRSYIKPNKNVNTYREAMRDQRMVARLINGQRPVSGTSKRPTAAVKPIFPIRQELHDINSRNPEKVPPKLSTAAKNPHPTPTPTTSKAKHSEIPTISAPAHVKNTRSSPPTAPSSLSGKPGSAPKPGNTTFSRKNTEGPRSGVGSHTNGNEKQSFKRRDIPKPPPLPQKRAQAPSSAKLDRPQSSHQQEWKDSSPPAKKLREEPRTSSPPAAIIDQRVEEETTRPRVGTTLDETLKESWYLRVMESNAAEDKTAGRMSKNDNAAAERSNIGCNFVRESTPKKGGARSCENSTTPKSNPASHEGLGNSSPDQCRMSSVYVPGK</sequence>
<dbReference type="OrthoDB" id="5849638at2759"/>
<feature type="compositionally biased region" description="Basic and acidic residues" evidence="1">
    <location>
        <begin position="87"/>
        <end position="101"/>
    </location>
</feature>
<reference evidence="2 3" key="1">
    <citation type="submission" date="2013-12" db="EMBL/GenBank/DDBJ databases">
        <title>Draft genome of the parsitic nematode Ancylostoma duodenale.</title>
        <authorList>
            <person name="Mitreva M."/>
        </authorList>
    </citation>
    <scope>NUCLEOTIDE SEQUENCE [LARGE SCALE GENOMIC DNA]</scope>
    <source>
        <strain evidence="2 3">Zhejiang</strain>
    </source>
</reference>
<gene>
    <name evidence="2" type="ORF">ANCDUO_07270</name>
</gene>
<protein>
    <submittedName>
        <fullName evidence="2">Uncharacterized protein</fullName>
    </submittedName>
</protein>
<keyword evidence="3" id="KW-1185">Reference proteome</keyword>
<dbReference type="Proteomes" id="UP000054047">
    <property type="component" value="Unassembled WGS sequence"/>
</dbReference>
<feature type="compositionally biased region" description="Basic and acidic residues" evidence="1">
    <location>
        <begin position="212"/>
        <end position="226"/>
    </location>
</feature>
<feature type="region of interest" description="Disordered" evidence="1">
    <location>
        <begin position="63"/>
        <end position="268"/>
    </location>
</feature>
<evidence type="ECO:0000313" key="3">
    <source>
        <dbReference type="Proteomes" id="UP000054047"/>
    </source>
</evidence>
<proteinExistence type="predicted"/>
<organism evidence="2 3">
    <name type="scientific">Ancylostoma duodenale</name>
    <dbReference type="NCBI Taxonomy" id="51022"/>
    <lineage>
        <taxon>Eukaryota</taxon>
        <taxon>Metazoa</taxon>
        <taxon>Ecdysozoa</taxon>
        <taxon>Nematoda</taxon>
        <taxon>Chromadorea</taxon>
        <taxon>Rhabditida</taxon>
        <taxon>Rhabditina</taxon>
        <taxon>Rhabditomorpha</taxon>
        <taxon>Strongyloidea</taxon>
        <taxon>Ancylostomatidae</taxon>
        <taxon>Ancylostomatinae</taxon>
        <taxon>Ancylostoma</taxon>
    </lineage>
</organism>